<evidence type="ECO:0000256" key="1">
    <source>
        <dbReference type="ARBA" id="ARBA00004141"/>
    </source>
</evidence>
<evidence type="ECO:0000256" key="5">
    <source>
        <dbReference type="ARBA" id="ARBA00023136"/>
    </source>
</evidence>
<keyword evidence="5 7" id="KW-0472">Membrane</keyword>
<keyword evidence="3 7" id="KW-0812">Transmembrane</keyword>
<reference evidence="8 9" key="1">
    <citation type="submission" date="2022-09" db="EMBL/GenBank/DDBJ databases">
        <title>Enrichment on poylsaccharides allowed isolation of novel metabolic and taxonomic groups of Haloarchaea.</title>
        <authorList>
            <person name="Sorokin D.Y."/>
            <person name="Elcheninov A.G."/>
            <person name="Khizhniak T.V."/>
            <person name="Kolganova T.V."/>
            <person name="Kublanov I.V."/>
        </authorList>
    </citation>
    <scope>NUCLEOTIDE SEQUENCE [LARGE SCALE GENOMIC DNA]</scope>
    <source>
        <strain evidence="8 9">AArc-curdl1</strain>
    </source>
</reference>
<dbReference type="PRINTS" id="PR00251">
    <property type="entry name" value="BACTRLOPSIN"/>
</dbReference>
<evidence type="ECO:0000256" key="3">
    <source>
        <dbReference type="ARBA" id="ARBA00022692"/>
    </source>
</evidence>
<gene>
    <name evidence="8" type="ORF">OB919_09280</name>
</gene>
<protein>
    <submittedName>
        <fullName evidence="8">Bacteriorhodopsin</fullName>
    </submittedName>
</protein>
<dbReference type="EMBL" id="JAOPJZ010000005">
    <property type="protein sequence ID" value="MCU4752173.1"/>
    <property type="molecule type" value="Genomic_DNA"/>
</dbReference>
<dbReference type="GO" id="GO:0016020">
    <property type="term" value="C:membrane"/>
    <property type="evidence" value="ECO:0007669"/>
    <property type="project" value="UniProtKB-SubCell"/>
</dbReference>
<evidence type="ECO:0000313" key="8">
    <source>
        <dbReference type="EMBL" id="MCU4752173.1"/>
    </source>
</evidence>
<comment type="similarity">
    <text evidence="2">Belongs to the archaeal/bacterial/fungal opsin family.</text>
</comment>
<feature type="transmembrane region" description="Helical" evidence="7">
    <location>
        <begin position="145"/>
        <end position="163"/>
    </location>
</feature>
<evidence type="ECO:0000256" key="4">
    <source>
        <dbReference type="ARBA" id="ARBA00022989"/>
    </source>
</evidence>
<dbReference type="Gene3D" id="1.20.1070.10">
    <property type="entry name" value="Rhodopsin 7-helix transmembrane proteins"/>
    <property type="match status" value="1"/>
</dbReference>
<feature type="transmembrane region" description="Helical" evidence="7">
    <location>
        <begin position="184"/>
        <end position="202"/>
    </location>
</feature>
<organism evidence="8 9">
    <name type="scientific">Natronosalvus hydrolyticus</name>
    <dbReference type="NCBI Taxonomy" id="2979988"/>
    <lineage>
        <taxon>Archaea</taxon>
        <taxon>Methanobacteriati</taxon>
        <taxon>Methanobacteriota</taxon>
        <taxon>Stenosarchaea group</taxon>
        <taxon>Halobacteria</taxon>
        <taxon>Halobacteriales</taxon>
        <taxon>Natrialbaceae</taxon>
        <taxon>Natronosalvus</taxon>
    </lineage>
</organism>
<sequence length="273" mass="29284">MRESIVASAVEWSTEWATEGLISEPDLYLYTAVLMAVATLGFLVWTLQLSTRRRRYGVAAAYVTFVLCLAYVGMSTGTIRIESQAGQPVPATRFIAYLFSVSVILWLLTRVGEVGRFGTVGVFVAFLALLGGTISSWFLTEPLAYGSNAVSLLSLLLIAYALLGPGAQDARATTPERHLLFSKLRNLLLLAWISYLIVGLVSRQGLGLLDAFVGIFIGTYIDVLLHVGFGALLLRHGDALDQLSRGTGTESQSTDDPSTAVSVEPAGATDASE</sequence>
<feature type="compositionally biased region" description="Polar residues" evidence="6">
    <location>
        <begin position="245"/>
        <end position="261"/>
    </location>
</feature>
<dbReference type="RefSeq" id="WP_342808510.1">
    <property type="nucleotide sequence ID" value="NZ_JAOPJZ010000005.1"/>
</dbReference>
<name>A0AAP3E617_9EURY</name>
<dbReference type="SUPFAM" id="SSF81321">
    <property type="entry name" value="Family A G protein-coupled receptor-like"/>
    <property type="match status" value="1"/>
</dbReference>
<comment type="caution">
    <text evidence="8">The sequence shown here is derived from an EMBL/GenBank/DDBJ whole genome shotgun (WGS) entry which is preliminary data.</text>
</comment>
<feature type="transmembrane region" description="Helical" evidence="7">
    <location>
        <begin position="91"/>
        <end position="108"/>
    </location>
</feature>
<dbReference type="SMART" id="SM01021">
    <property type="entry name" value="Bac_rhodopsin"/>
    <property type="match status" value="1"/>
</dbReference>
<evidence type="ECO:0000256" key="2">
    <source>
        <dbReference type="ARBA" id="ARBA00008130"/>
    </source>
</evidence>
<feature type="transmembrane region" description="Helical" evidence="7">
    <location>
        <begin position="59"/>
        <end position="79"/>
    </location>
</feature>
<comment type="subcellular location">
    <subcellularLocation>
        <location evidence="1">Membrane</location>
        <topology evidence="1">Multi-pass membrane protein</topology>
    </subcellularLocation>
</comment>
<proteinExistence type="inferred from homology"/>
<feature type="transmembrane region" description="Helical" evidence="7">
    <location>
        <begin position="208"/>
        <end position="234"/>
    </location>
</feature>
<dbReference type="Proteomes" id="UP001321047">
    <property type="component" value="Unassembled WGS sequence"/>
</dbReference>
<feature type="transmembrane region" description="Helical" evidence="7">
    <location>
        <begin position="120"/>
        <end position="139"/>
    </location>
</feature>
<evidence type="ECO:0000256" key="7">
    <source>
        <dbReference type="SAM" id="Phobius"/>
    </source>
</evidence>
<dbReference type="AlphaFoldDB" id="A0AAP3E617"/>
<evidence type="ECO:0000313" key="9">
    <source>
        <dbReference type="Proteomes" id="UP001321047"/>
    </source>
</evidence>
<feature type="transmembrane region" description="Helical" evidence="7">
    <location>
        <begin position="27"/>
        <end position="47"/>
    </location>
</feature>
<keyword evidence="9" id="KW-1185">Reference proteome</keyword>
<accession>A0AAP3E617</accession>
<dbReference type="Pfam" id="PF01036">
    <property type="entry name" value="Bac_rhodopsin"/>
    <property type="match status" value="1"/>
</dbReference>
<keyword evidence="4 7" id="KW-1133">Transmembrane helix</keyword>
<evidence type="ECO:0000256" key="6">
    <source>
        <dbReference type="SAM" id="MobiDB-lite"/>
    </source>
</evidence>
<dbReference type="InterPro" id="IPR001425">
    <property type="entry name" value="Arc/bac/fun_rhodopsins"/>
</dbReference>
<feature type="region of interest" description="Disordered" evidence="6">
    <location>
        <begin position="245"/>
        <end position="273"/>
    </location>
</feature>